<gene>
    <name evidence="1" type="ORF">ACE05E_20850</name>
</gene>
<dbReference type="RefSeq" id="WP_374816260.1">
    <property type="nucleotide sequence ID" value="NZ_JBHFLD010000068.1"/>
</dbReference>
<reference evidence="1 2" key="1">
    <citation type="submission" date="2024-09" db="EMBL/GenBank/DDBJ databases">
        <title>Draft genome sequences of 6 high pH adapted Marinobacter shengliensis sp. isolated from Mariana forearc serpentinite mud volcanoes.</title>
        <authorList>
            <person name="Elkassas S."/>
            <person name="Serres M."/>
            <person name="Michael N."/>
            <person name="Amina P."/>
            <person name="Teodora Z."/>
            <person name="Julie H."/>
        </authorList>
    </citation>
    <scope>NUCLEOTIDE SEQUENCE [LARGE SCALE GENOMIC DNA]</scope>
    <source>
        <strain evidence="1 2">EB4</strain>
    </source>
</reference>
<sequence>MSHNPEIDKIFDHFLPELDKAYSKAGLSLIERPLKAASFIVEHVVIEVEGYEKDDFLEAPWFAAFYDCAERWYENRYGDLSENNSADYLPSLVMIFDRWFLIHVPVRFRGEVEEDNTVWVYFPTKVRVEEDPFEWFVSGPNIPKMSKSGAKRASDRLEKVAAISRKINLNLWADFTEKSQSDGASHIKSHLATAAHHFSTNTAHGAQLAIWELHLAIEKSMKLWLNQRGLPVGGTHDLVELNDDITKANKSSILHGKDLLKLPSSTESIKYRYAELRAPSLERQREIYEISLSVVCQITDTLKRKYQFFDAGLKIKQPPWQRYQS</sequence>
<evidence type="ECO:0008006" key="3">
    <source>
        <dbReference type="Google" id="ProtNLM"/>
    </source>
</evidence>
<name>A0ABV4WCK9_9GAMM</name>
<proteinExistence type="predicted"/>
<accession>A0ABV4WCK9</accession>
<comment type="caution">
    <text evidence="1">The sequence shown here is derived from an EMBL/GenBank/DDBJ whole genome shotgun (WGS) entry which is preliminary data.</text>
</comment>
<dbReference type="Proteomes" id="UP001576762">
    <property type="component" value="Unassembled WGS sequence"/>
</dbReference>
<evidence type="ECO:0000313" key="2">
    <source>
        <dbReference type="Proteomes" id="UP001576762"/>
    </source>
</evidence>
<evidence type="ECO:0000313" key="1">
    <source>
        <dbReference type="EMBL" id="MFB2717921.1"/>
    </source>
</evidence>
<dbReference type="EMBL" id="JBHFLD010000068">
    <property type="protein sequence ID" value="MFB2717921.1"/>
    <property type="molecule type" value="Genomic_DNA"/>
</dbReference>
<keyword evidence="2" id="KW-1185">Reference proteome</keyword>
<organism evidence="1 2">
    <name type="scientific">Marinobacter shengliensis</name>
    <dbReference type="NCBI Taxonomy" id="1389223"/>
    <lineage>
        <taxon>Bacteria</taxon>
        <taxon>Pseudomonadati</taxon>
        <taxon>Pseudomonadota</taxon>
        <taxon>Gammaproteobacteria</taxon>
        <taxon>Pseudomonadales</taxon>
        <taxon>Marinobacteraceae</taxon>
        <taxon>Marinobacter</taxon>
    </lineage>
</organism>
<dbReference type="Gene3D" id="1.20.120.330">
    <property type="entry name" value="Nucleotidyltransferases domain 2"/>
    <property type="match status" value="1"/>
</dbReference>
<protein>
    <recommendedName>
        <fullName evidence="3">HEPN domain-containing protein</fullName>
    </recommendedName>
</protein>